<feature type="domain" description="HTH araC/xylS-type" evidence="4">
    <location>
        <begin position="1"/>
        <end position="80"/>
    </location>
</feature>
<dbReference type="PANTHER" id="PTHR43280">
    <property type="entry name" value="ARAC-FAMILY TRANSCRIPTIONAL REGULATOR"/>
    <property type="match status" value="1"/>
</dbReference>
<dbReference type="SMART" id="SM00342">
    <property type="entry name" value="HTH_ARAC"/>
    <property type="match status" value="1"/>
</dbReference>
<dbReference type="RefSeq" id="WP_186865639.1">
    <property type="nucleotide sequence ID" value="NZ_JACOPE010000001.1"/>
</dbReference>
<comment type="caution">
    <text evidence="5">The sequence shown here is derived from an EMBL/GenBank/DDBJ whole genome shotgun (WGS) entry which is preliminary data.</text>
</comment>
<dbReference type="InterPro" id="IPR009057">
    <property type="entry name" value="Homeodomain-like_sf"/>
</dbReference>
<protein>
    <submittedName>
        <fullName evidence="5">Helix-turn-helix transcriptional regulator</fullName>
    </submittedName>
</protein>
<evidence type="ECO:0000259" key="4">
    <source>
        <dbReference type="PROSITE" id="PS01124"/>
    </source>
</evidence>
<keyword evidence="3" id="KW-0804">Transcription</keyword>
<keyword evidence="1" id="KW-0805">Transcription regulation</keyword>
<dbReference type="PROSITE" id="PS01124">
    <property type="entry name" value="HTH_ARAC_FAMILY_2"/>
    <property type="match status" value="1"/>
</dbReference>
<dbReference type="Proteomes" id="UP000631576">
    <property type="component" value="Unassembled WGS sequence"/>
</dbReference>
<dbReference type="SUPFAM" id="SSF46689">
    <property type="entry name" value="Homeodomain-like"/>
    <property type="match status" value="1"/>
</dbReference>
<evidence type="ECO:0000256" key="2">
    <source>
        <dbReference type="ARBA" id="ARBA00023125"/>
    </source>
</evidence>
<dbReference type="PANTHER" id="PTHR43280:SF34">
    <property type="entry name" value="ARAC-FAMILY TRANSCRIPTIONAL REGULATOR"/>
    <property type="match status" value="1"/>
</dbReference>
<dbReference type="InterPro" id="IPR020449">
    <property type="entry name" value="Tscrpt_reg_AraC-type_HTH"/>
</dbReference>
<dbReference type="Gene3D" id="1.10.10.60">
    <property type="entry name" value="Homeodomain-like"/>
    <property type="match status" value="2"/>
</dbReference>
<gene>
    <name evidence="5" type="ORF">H8S40_07805</name>
</gene>
<keyword evidence="6" id="KW-1185">Reference proteome</keyword>
<proteinExistence type="predicted"/>
<accession>A0ABR7G7Q5</accession>
<dbReference type="InterPro" id="IPR018060">
    <property type="entry name" value="HTH_AraC"/>
</dbReference>
<evidence type="ECO:0000256" key="1">
    <source>
        <dbReference type="ARBA" id="ARBA00023015"/>
    </source>
</evidence>
<evidence type="ECO:0000313" key="6">
    <source>
        <dbReference type="Proteomes" id="UP000631576"/>
    </source>
</evidence>
<dbReference type="EMBL" id="JACOPE010000001">
    <property type="protein sequence ID" value="MBC5683471.1"/>
    <property type="molecule type" value="Genomic_DNA"/>
</dbReference>
<dbReference type="PRINTS" id="PR00032">
    <property type="entry name" value="HTHARAC"/>
</dbReference>
<organism evidence="5 6">
    <name type="scientific">Ruminococcus hominis</name>
    <dbReference type="NCBI Taxonomy" id="2763065"/>
    <lineage>
        <taxon>Bacteria</taxon>
        <taxon>Bacillati</taxon>
        <taxon>Bacillota</taxon>
        <taxon>Clostridia</taxon>
        <taxon>Eubacteriales</taxon>
        <taxon>Oscillospiraceae</taxon>
        <taxon>Ruminococcus</taxon>
    </lineage>
</organism>
<sequence length="82" mass="9587">MAKELYISRPYLSTKFKKDTGTTLTDFILHEKTEEAKRLLHYTDKTATMFGAYLGFSSQSHFSRVFKKHIGLTPAEYRKKYS</sequence>
<evidence type="ECO:0000256" key="3">
    <source>
        <dbReference type="ARBA" id="ARBA00023163"/>
    </source>
</evidence>
<evidence type="ECO:0000313" key="5">
    <source>
        <dbReference type="EMBL" id="MBC5683471.1"/>
    </source>
</evidence>
<name>A0ABR7G7Q5_9FIRM</name>
<keyword evidence="2" id="KW-0238">DNA-binding</keyword>
<reference evidence="5 6" key="1">
    <citation type="submission" date="2020-08" db="EMBL/GenBank/DDBJ databases">
        <title>Genome public.</title>
        <authorList>
            <person name="Liu C."/>
            <person name="Sun Q."/>
        </authorList>
    </citation>
    <scope>NUCLEOTIDE SEQUENCE [LARGE SCALE GENOMIC DNA]</scope>
    <source>
        <strain evidence="5 6">NSJ-13</strain>
    </source>
</reference>
<dbReference type="Pfam" id="PF12833">
    <property type="entry name" value="HTH_18"/>
    <property type="match status" value="1"/>
</dbReference>